<keyword evidence="2" id="KW-0378">Hydrolase</keyword>
<dbReference type="InterPro" id="IPR029471">
    <property type="entry name" value="HNH_5"/>
</dbReference>
<evidence type="ECO:0000259" key="1">
    <source>
        <dbReference type="SMART" id="SM00507"/>
    </source>
</evidence>
<evidence type="ECO:0000313" key="2">
    <source>
        <dbReference type="EMBL" id="KPV53569.1"/>
    </source>
</evidence>
<dbReference type="AlphaFoldDB" id="A0A0P9D3D7"/>
<dbReference type="NCBIfam" id="NF040563">
    <property type="entry name" value="guided_IscB"/>
    <property type="match status" value="1"/>
</dbReference>
<dbReference type="PATRIC" id="fig|186479.3.peg.4486"/>
<protein>
    <submittedName>
        <fullName evidence="2">HNH endonuclease</fullName>
    </submittedName>
</protein>
<dbReference type="Pfam" id="PF14279">
    <property type="entry name" value="HNH_5"/>
    <property type="match status" value="1"/>
</dbReference>
<name>A0A0P9D3D7_9CHLR</name>
<dbReference type="Proteomes" id="UP000050509">
    <property type="component" value="Unassembled WGS sequence"/>
</dbReference>
<dbReference type="EMBL" id="LJCR01000228">
    <property type="protein sequence ID" value="KPV53569.1"/>
    <property type="molecule type" value="Genomic_DNA"/>
</dbReference>
<dbReference type="InterPro" id="IPR052892">
    <property type="entry name" value="NA-targeting_endonuclease"/>
</dbReference>
<comment type="caution">
    <text evidence="2">The sequence shown here is derived from an EMBL/GenBank/DDBJ whole genome shotgun (WGS) entry which is preliminary data.</text>
</comment>
<evidence type="ECO:0000313" key="3">
    <source>
        <dbReference type="Proteomes" id="UP000050509"/>
    </source>
</evidence>
<keyword evidence="2" id="KW-0540">Nuclease</keyword>
<keyword evidence="2" id="KW-0255">Endonuclease</keyword>
<feature type="domain" description="HNH nuclease" evidence="1">
    <location>
        <begin position="185"/>
        <end position="236"/>
    </location>
</feature>
<gene>
    <name evidence="2" type="ORF">SE17_08905</name>
</gene>
<dbReference type="PANTHER" id="PTHR33877">
    <property type="entry name" value="SLL1193 PROTEIN"/>
    <property type="match status" value="1"/>
</dbReference>
<organism evidence="2 3">
    <name type="scientific">Kouleothrix aurantiaca</name>
    <dbReference type="NCBI Taxonomy" id="186479"/>
    <lineage>
        <taxon>Bacteria</taxon>
        <taxon>Bacillati</taxon>
        <taxon>Chloroflexota</taxon>
        <taxon>Chloroflexia</taxon>
        <taxon>Chloroflexales</taxon>
        <taxon>Roseiflexineae</taxon>
        <taxon>Roseiflexaceae</taxon>
        <taxon>Kouleothrix</taxon>
    </lineage>
</organism>
<dbReference type="InterPro" id="IPR025938">
    <property type="entry name" value="RRXRR_dom"/>
</dbReference>
<keyword evidence="3" id="KW-1185">Reference proteome</keyword>
<reference evidence="2 3" key="1">
    <citation type="submission" date="2015-09" db="EMBL/GenBank/DDBJ databases">
        <title>Draft genome sequence of Kouleothrix aurantiaca JCM 19913.</title>
        <authorList>
            <person name="Hemp J."/>
        </authorList>
    </citation>
    <scope>NUCLEOTIDE SEQUENCE [LARGE SCALE GENOMIC DNA]</scope>
    <source>
        <strain evidence="2 3">COM-B</strain>
    </source>
</reference>
<dbReference type="InterPro" id="IPR047693">
    <property type="entry name" value="RNA-guided_IscB-like"/>
</dbReference>
<accession>A0A0P9D3D7</accession>
<proteinExistence type="predicted"/>
<dbReference type="CDD" id="cd00085">
    <property type="entry name" value="HNHc"/>
    <property type="match status" value="1"/>
</dbReference>
<dbReference type="PANTHER" id="PTHR33877:SF2">
    <property type="entry name" value="OS07G0170200 PROTEIN"/>
    <property type="match status" value="1"/>
</dbReference>
<dbReference type="InterPro" id="IPR003615">
    <property type="entry name" value="HNH_nuc"/>
</dbReference>
<dbReference type="Gene3D" id="1.10.30.50">
    <property type="match status" value="1"/>
</dbReference>
<dbReference type="GO" id="GO:0004519">
    <property type="term" value="F:endonuclease activity"/>
    <property type="evidence" value="ECO:0007669"/>
    <property type="project" value="UniProtKB-KW"/>
</dbReference>
<dbReference type="Pfam" id="PF14239">
    <property type="entry name" value="RRXRR"/>
    <property type="match status" value="1"/>
</dbReference>
<sequence>MMVFVLSSDEQPLDPCHEARARKLLKAGRAVVWRTYPFTLRLKDRTTAESEVHDHRLKIDPGSQTTGIAIVQEGTDRVVWAGELTHRGGQVRDALLARRAVRRSRRQRHTRYRTARFLNRRRKDGWLAPSLHHRILTTLTWVRRLRHLCPIAATSMELVRFDTQLMENAEISGATYQQGELAGYEVREYLLHKWGRTCAYCGKGNRPLQVEHLIPKMRGGSNRVSNLTIACGPCNQEKGNRTASEFGFAHLMAQAKAPLKDAAATNSVRWALWRSLSALGLPLEAGTGGRTKWNRTRLGWEKAHWRDAAAVGASTPETLRVAVGSVLLIVAKGHRSRQSCRTNKHGFPIRHVPRRKRWFGFRTGDLVRAVVPGGKHAGVHVGRVAIRVTGKFNIATAQGLKQGISYRHLRIVQRADGYAYGYRKESA</sequence>
<dbReference type="SMART" id="SM00507">
    <property type="entry name" value="HNHc"/>
    <property type="match status" value="1"/>
</dbReference>